<protein>
    <submittedName>
        <fullName evidence="4">Cell well associated RhsD protein</fullName>
    </submittedName>
</protein>
<evidence type="ECO:0000313" key="5">
    <source>
        <dbReference type="Proteomes" id="UP000256686"/>
    </source>
</evidence>
<name>A0A3D9C7F5_9FLAO</name>
<evidence type="ECO:0000256" key="1">
    <source>
        <dbReference type="SAM" id="MobiDB-lite"/>
    </source>
</evidence>
<organism evidence="4 5">
    <name type="scientific">Chryseobacterium pennae</name>
    <dbReference type="NCBI Taxonomy" id="2258962"/>
    <lineage>
        <taxon>Bacteria</taxon>
        <taxon>Pseudomonadati</taxon>
        <taxon>Bacteroidota</taxon>
        <taxon>Flavobacteriia</taxon>
        <taxon>Flavobacteriales</taxon>
        <taxon>Weeksellaceae</taxon>
        <taxon>Chryseobacterium group</taxon>
        <taxon>Chryseobacterium</taxon>
    </lineage>
</organism>
<dbReference type="Proteomes" id="UP000256686">
    <property type="component" value="Unassembled WGS sequence"/>
</dbReference>
<feature type="region of interest" description="Disordered" evidence="1">
    <location>
        <begin position="319"/>
        <end position="363"/>
    </location>
</feature>
<evidence type="ECO:0000256" key="2">
    <source>
        <dbReference type="SAM" id="SignalP"/>
    </source>
</evidence>
<dbReference type="InterPro" id="IPR028903">
    <property type="entry name" value="Tox-REase-7_dom"/>
</dbReference>
<feature type="chain" id="PRO_5017782116" evidence="2">
    <location>
        <begin position="19"/>
        <end position="363"/>
    </location>
</feature>
<feature type="domain" description="Tox-REase-7" evidence="3">
    <location>
        <begin position="243"/>
        <end position="315"/>
    </location>
</feature>
<evidence type="ECO:0000259" key="3">
    <source>
        <dbReference type="Pfam" id="PF15649"/>
    </source>
</evidence>
<proteinExistence type="predicted"/>
<comment type="caution">
    <text evidence="4">The sequence shown here is derived from an EMBL/GenBank/DDBJ whole genome shotgun (WGS) entry which is preliminary data.</text>
</comment>
<accession>A0A3D9C7F5</accession>
<sequence>MRKILLCLFLLFIGFSQAQEKQSKKFAIKKEWINPVKLTKEERLRPYMDEVLKTRDRLTPEEAERRRKNIEAGNPFKRYGYYPKVATLSRGKYLEFHDRDTIVTIGSVRFNIKTQEIVDFSEVDLSDPDAQPIGDTHGRWISPDPLSEEFQSWTPYNLSFNNPLKYKDPDGRAPEDATECCWWMRMMPLFEESSIKPNIIETATKVGEAGSKQSEAVTKTQQEHFNFGRYVEKKQLAEMGRDKNTETFEFKDPKTGKMGKTIPDAMTDEGGTIEIKHVVRQPLTKQLRGQIEISKANGQEALLKINESAQVTKPLKNSGINIQRYTPPARPKTDNLKVTPAPAPKLLPAPKPQNPCGNNPNCA</sequence>
<feature type="compositionally biased region" description="Pro residues" evidence="1">
    <location>
        <begin position="341"/>
        <end position="353"/>
    </location>
</feature>
<dbReference type="Gene3D" id="2.180.10.10">
    <property type="entry name" value="RHS repeat-associated core"/>
    <property type="match status" value="1"/>
</dbReference>
<dbReference type="Pfam" id="PF15649">
    <property type="entry name" value="Tox-REase-7"/>
    <property type="match status" value="1"/>
</dbReference>
<feature type="signal peptide" evidence="2">
    <location>
        <begin position="1"/>
        <end position="18"/>
    </location>
</feature>
<gene>
    <name evidence="4" type="ORF">DRF65_13905</name>
</gene>
<dbReference type="EMBL" id="QNVT01000012">
    <property type="protein sequence ID" value="REC61827.1"/>
    <property type="molecule type" value="Genomic_DNA"/>
</dbReference>
<reference evidence="5" key="1">
    <citation type="submission" date="2018-06" db="EMBL/GenBank/DDBJ databases">
        <authorList>
            <person name="Lum Nde A."/>
            <person name="Hugo C."/>
        </authorList>
    </citation>
    <scope>NUCLEOTIDE SEQUENCE [LARGE SCALE GENOMIC DNA]</scope>
    <source>
        <strain evidence="5">1_F178</strain>
    </source>
</reference>
<keyword evidence="5" id="KW-1185">Reference proteome</keyword>
<dbReference type="AlphaFoldDB" id="A0A3D9C7F5"/>
<keyword evidence="2" id="KW-0732">Signal</keyword>
<evidence type="ECO:0000313" key="4">
    <source>
        <dbReference type="EMBL" id="REC61827.1"/>
    </source>
</evidence>